<proteinExistence type="predicted"/>
<protein>
    <submittedName>
        <fullName evidence="1">Uncharacterized protein</fullName>
    </submittedName>
</protein>
<dbReference type="AlphaFoldDB" id="A0A9Q0LXX0"/>
<accession>A0A9Q0LXX0</accession>
<dbReference type="GO" id="GO:0005737">
    <property type="term" value="C:cytoplasm"/>
    <property type="evidence" value="ECO:0007669"/>
    <property type="project" value="TreeGrafter"/>
</dbReference>
<dbReference type="PANTHER" id="PTHR14593">
    <property type="entry name" value="WD REPEAT-CONTAINING PROTEIN 11"/>
    <property type="match status" value="1"/>
</dbReference>
<comment type="caution">
    <text evidence="1">The sequence shown here is derived from an EMBL/GenBank/DDBJ whole genome shotgun (WGS) entry which is preliminary data.</text>
</comment>
<gene>
    <name evidence="1" type="ORF">M0811_13946</name>
</gene>
<dbReference type="PANTHER" id="PTHR14593:SF5">
    <property type="entry name" value="WD REPEAT-CONTAINING PROTEIN 11"/>
    <property type="match status" value="1"/>
</dbReference>
<dbReference type="InterPro" id="IPR036322">
    <property type="entry name" value="WD40_repeat_dom_sf"/>
</dbReference>
<dbReference type="InterPro" id="IPR039694">
    <property type="entry name" value="WDR11"/>
</dbReference>
<evidence type="ECO:0000313" key="1">
    <source>
        <dbReference type="EMBL" id="KAJ5080629.1"/>
    </source>
</evidence>
<dbReference type="InterPro" id="IPR015943">
    <property type="entry name" value="WD40/YVTN_repeat-like_dom_sf"/>
</dbReference>
<keyword evidence="2" id="KW-1185">Reference proteome</keyword>
<evidence type="ECO:0000313" key="2">
    <source>
        <dbReference type="Proteomes" id="UP001149090"/>
    </source>
</evidence>
<sequence>MDMILKLFCVQWSPLLNENDLENPYHSILASGDVLGQLIIWDPINAKIITKLPDIKKRKQRRKILEIKWIEQNKNYLLTLQTPSIITLWNINLNSTNSEIIEIWQLDLEKTNDIHESCLFFELNTSQNYSMIIGSDTGNLFFTKW</sequence>
<dbReference type="Proteomes" id="UP001149090">
    <property type="component" value="Unassembled WGS sequence"/>
</dbReference>
<dbReference type="EMBL" id="JAPDFW010000006">
    <property type="protein sequence ID" value="KAJ5080629.1"/>
    <property type="molecule type" value="Genomic_DNA"/>
</dbReference>
<dbReference type="SUPFAM" id="SSF50978">
    <property type="entry name" value="WD40 repeat-like"/>
    <property type="match status" value="1"/>
</dbReference>
<name>A0A9Q0LXX0_ANAIG</name>
<reference evidence="1" key="1">
    <citation type="submission" date="2022-10" db="EMBL/GenBank/DDBJ databases">
        <title>Novel sulphate-reducing endosymbionts in the free-living metamonad Anaeramoeba.</title>
        <authorList>
            <person name="Jerlstrom-Hultqvist J."/>
            <person name="Cepicka I."/>
            <person name="Gallot-Lavallee L."/>
            <person name="Salas-Leiva D."/>
            <person name="Curtis B.A."/>
            <person name="Zahonova K."/>
            <person name="Pipaliya S."/>
            <person name="Dacks J."/>
            <person name="Roger A.J."/>
        </authorList>
    </citation>
    <scope>NUCLEOTIDE SEQUENCE</scope>
    <source>
        <strain evidence="1">BMAN</strain>
    </source>
</reference>
<dbReference type="Gene3D" id="2.130.10.10">
    <property type="entry name" value="YVTN repeat-like/Quinoprotein amine dehydrogenase"/>
    <property type="match status" value="1"/>
</dbReference>
<organism evidence="1 2">
    <name type="scientific">Anaeramoeba ignava</name>
    <name type="common">Anaerobic marine amoeba</name>
    <dbReference type="NCBI Taxonomy" id="1746090"/>
    <lineage>
        <taxon>Eukaryota</taxon>
        <taxon>Metamonada</taxon>
        <taxon>Anaeramoebidae</taxon>
        <taxon>Anaeramoeba</taxon>
    </lineage>
</organism>
<dbReference type="OrthoDB" id="1291858at2759"/>